<dbReference type="AlphaFoldDB" id="V5Z782"/>
<protein>
    <submittedName>
        <fullName evidence="1">Uncharacterized protein</fullName>
    </submittedName>
</protein>
<evidence type="ECO:0000313" key="1">
    <source>
        <dbReference type="EMBL" id="CCG86829.1"/>
    </source>
</evidence>
<proteinExistence type="predicted"/>
<reference evidence="1 2" key="1">
    <citation type="journal article" date="2013" name="Syst. Appl. Microbiol.">
        <title>Phylogenetic position and virulence apparatus of the pear flower necrosis pathogen Erwinia piriflorinigrans CFBP 5888T as assessed by comparative genomics.</title>
        <authorList>
            <person name="Smits T.H."/>
            <person name="Rezzonico F."/>
            <person name="Lopez M.M."/>
            <person name="Blom J."/>
            <person name="Goesmann A."/>
            <person name="Frey J.E."/>
            <person name="Duffy B."/>
        </authorList>
    </citation>
    <scope>NUCLEOTIDE SEQUENCE [LARGE SCALE GENOMIC DNA]</scope>
    <source>
        <strain evidence="2">CFBP5888</strain>
    </source>
</reference>
<comment type="caution">
    <text evidence="1">The sequence shown here is derived from an EMBL/GenBank/DDBJ whole genome shotgun (WGS) entry which is preliminary data.</text>
</comment>
<organism evidence="1 2">
    <name type="scientific">Erwinia piriflorinigrans CFBP 5888</name>
    <dbReference type="NCBI Taxonomy" id="1161919"/>
    <lineage>
        <taxon>Bacteria</taxon>
        <taxon>Pseudomonadati</taxon>
        <taxon>Pseudomonadota</taxon>
        <taxon>Gammaproteobacteria</taxon>
        <taxon>Enterobacterales</taxon>
        <taxon>Erwiniaceae</taxon>
        <taxon>Erwinia</taxon>
    </lineage>
</organism>
<gene>
    <name evidence="1" type="ORF">EPIR_1464</name>
</gene>
<dbReference type="Proteomes" id="UP000018217">
    <property type="component" value="Unassembled WGS sequence"/>
</dbReference>
<name>V5Z782_9GAMM</name>
<accession>V5Z782</accession>
<evidence type="ECO:0000313" key="2">
    <source>
        <dbReference type="Proteomes" id="UP000018217"/>
    </source>
</evidence>
<keyword evidence="2" id="KW-1185">Reference proteome</keyword>
<dbReference type="EMBL" id="CAHS01000014">
    <property type="protein sequence ID" value="CCG86829.1"/>
    <property type="molecule type" value="Genomic_DNA"/>
</dbReference>
<sequence>MLAQVTAIMDKLPTVCVKKRSGLKTEYEKNFGWQ</sequence>
<dbReference type="STRING" id="1161919.EPIR_1464"/>